<dbReference type="Proteomes" id="UP000271624">
    <property type="component" value="Unassembled WGS sequence"/>
</dbReference>
<dbReference type="RefSeq" id="WP_233787718.1">
    <property type="nucleotide sequence ID" value="NZ_RSCL01000003.1"/>
</dbReference>
<dbReference type="AlphaFoldDB" id="A0A3S1CIE6"/>
<dbReference type="EMBL" id="RSCL01000003">
    <property type="protein sequence ID" value="RUT08125.1"/>
    <property type="molecule type" value="Genomic_DNA"/>
</dbReference>
<protein>
    <submittedName>
        <fullName evidence="1">Uncharacterized protein</fullName>
    </submittedName>
</protein>
<proteinExistence type="predicted"/>
<accession>A0A3S1CIE6</accession>
<comment type="caution">
    <text evidence="1">The sequence shown here is derived from an EMBL/GenBank/DDBJ whole genome shotgun (WGS) entry which is preliminary data.</text>
</comment>
<evidence type="ECO:0000313" key="2">
    <source>
        <dbReference type="Proteomes" id="UP000271624"/>
    </source>
</evidence>
<evidence type="ECO:0000313" key="1">
    <source>
        <dbReference type="EMBL" id="RUT08125.1"/>
    </source>
</evidence>
<gene>
    <name evidence="1" type="ORF">DSM106972_012930</name>
</gene>
<name>A0A3S1CIE6_9CYAN</name>
<reference evidence="1" key="1">
    <citation type="submission" date="2018-12" db="EMBL/GenBank/DDBJ databases">
        <authorList>
            <person name="Will S."/>
            <person name="Neumann-Schaal M."/>
            <person name="Henke P."/>
        </authorList>
    </citation>
    <scope>NUCLEOTIDE SEQUENCE</scope>
    <source>
        <strain evidence="1">PCC 7102</strain>
    </source>
</reference>
<keyword evidence="2" id="KW-1185">Reference proteome</keyword>
<reference evidence="1" key="2">
    <citation type="journal article" date="2019" name="Genome Biol. Evol.">
        <title>Day and night: Metabolic profiles and evolutionary relationships of six axenic non-marine cyanobacteria.</title>
        <authorList>
            <person name="Will S.E."/>
            <person name="Henke P."/>
            <person name="Boedeker C."/>
            <person name="Huang S."/>
            <person name="Brinkmann H."/>
            <person name="Rohde M."/>
            <person name="Jarek M."/>
            <person name="Friedl T."/>
            <person name="Seufert S."/>
            <person name="Schumacher M."/>
            <person name="Overmann J."/>
            <person name="Neumann-Schaal M."/>
            <person name="Petersen J."/>
        </authorList>
    </citation>
    <scope>NUCLEOTIDE SEQUENCE [LARGE SCALE GENOMIC DNA]</scope>
    <source>
        <strain evidence="1">PCC 7102</strain>
    </source>
</reference>
<organism evidence="1 2">
    <name type="scientific">Dulcicalothrix desertica PCC 7102</name>
    <dbReference type="NCBI Taxonomy" id="232991"/>
    <lineage>
        <taxon>Bacteria</taxon>
        <taxon>Bacillati</taxon>
        <taxon>Cyanobacteriota</taxon>
        <taxon>Cyanophyceae</taxon>
        <taxon>Nostocales</taxon>
        <taxon>Calotrichaceae</taxon>
        <taxon>Dulcicalothrix</taxon>
    </lineage>
</organism>
<sequence>MDFDYNSDGAKCTQLAIMDLEKREIFYTPLGDVGGTAGYADIPAVSNPSKVSSEAEQCLKDSLKLAKLTQRVYELLLEDIRNQRERVSNYGQKRWF</sequence>